<protein>
    <submittedName>
        <fullName evidence="2">ThiF family protein</fullName>
    </submittedName>
</protein>
<comment type="caution">
    <text evidence="2">The sequence shown here is derived from an EMBL/GenBank/DDBJ whole genome shotgun (WGS) entry which is preliminary data.</text>
</comment>
<dbReference type="InterPro" id="IPR000415">
    <property type="entry name" value="Nitroreductase-like"/>
</dbReference>
<dbReference type="RefSeq" id="WP_110019160.1">
    <property type="nucleotide sequence ID" value="NZ_QGTJ01000007.1"/>
</dbReference>
<dbReference type="Gene3D" id="3.40.50.720">
    <property type="entry name" value="NAD(P)-binding Rossmann-like Domain"/>
    <property type="match status" value="1"/>
</dbReference>
<dbReference type="PANTHER" id="PTHR43267">
    <property type="entry name" value="TRNA THREONYLCARBAMOYLADENOSINE DEHYDRATASE"/>
    <property type="match status" value="1"/>
</dbReference>
<evidence type="ECO:0000259" key="1">
    <source>
        <dbReference type="Pfam" id="PF00899"/>
    </source>
</evidence>
<organism evidence="2 3">
    <name type="scientific">Plasticicumulans acidivorans</name>
    <dbReference type="NCBI Taxonomy" id="886464"/>
    <lineage>
        <taxon>Bacteria</taxon>
        <taxon>Pseudomonadati</taxon>
        <taxon>Pseudomonadota</taxon>
        <taxon>Gammaproteobacteria</taxon>
        <taxon>Candidatus Competibacteraceae</taxon>
        <taxon>Plasticicumulans</taxon>
    </lineage>
</organism>
<dbReference type="Proteomes" id="UP000246569">
    <property type="component" value="Unassembled WGS sequence"/>
</dbReference>
<dbReference type="OrthoDB" id="272552at2"/>
<dbReference type="GO" id="GO:0008641">
    <property type="term" value="F:ubiquitin-like modifier activating enzyme activity"/>
    <property type="evidence" value="ECO:0007669"/>
    <property type="project" value="InterPro"/>
</dbReference>
<dbReference type="Gene3D" id="3.40.109.10">
    <property type="entry name" value="NADH Oxidase"/>
    <property type="match status" value="2"/>
</dbReference>
<feature type="domain" description="THIF-type NAD/FAD binding fold" evidence="1">
    <location>
        <begin position="12"/>
        <end position="270"/>
    </location>
</feature>
<evidence type="ECO:0000313" key="2">
    <source>
        <dbReference type="EMBL" id="PWV60684.1"/>
    </source>
</evidence>
<dbReference type="GO" id="GO:0061503">
    <property type="term" value="F:tRNA threonylcarbamoyladenosine dehydratase"/>
    <property type="evidence" value="ECO:0007669"/>
    <property type="project" value="TreeGrafter"/>
</dbReference>
<dbReference type="PANTHER" id="PTHR43267:SF1">
    <property type="entry name" value="TRNA THREONYLCARBAMOYLADENOSINE DEHYDRATASE"/>
    <property type="match status" value="1"/>
</dbReference>
<accession>A0A317MTM7</accession>
<dbReference type="Pfam" id="PF00899">
    <property type="entry name" value="ThiF"/>
    <property type="match status" value="1"/>
</dbReference>
<name>A0A317MTM7_9GAMM</name>
<dbReference type="InterPro" id="IPR045886">
    <property type="entry name" value="ThiF/MoeB/HesA"/>
</dbReference>
<dbReference type="SUPFAM" id="SSF55469">
    <property type="entry name" value="FMN-dependent nitroreductase-like"/>
    <property type="match status" value="1"/>
</dbReference>
<reference evidence="2 3" key="1">
    <citation type="submission" date="2018-05" db="EMBL/GenBank/DDBJ databases">
        <title>Genomic Encyclopedia of Type Strains, Phase IV (KMG-IV): sequencing the most valuable type-strain genomes for metagenomic binning, comparative biology and taxonomic classification.</title>
        <authorList>
            <person name="Goeker M."/>
        </authorList>
    </citation>
    <scope>NUCLEOTIDE SEQUENCE [LARGE SCALE GENOMIC DNA]</scope>
    <source>
        <strain evidence="2 3">DSM 23606</strain>
    </source>
</reference>
<keyword evidence="3" id="KW-1185">Reference proteome</keyword>
<dbReference type="NCBIfam" id="NF006077">
    <property type="entry name" value="PRK08223.1"/>
    <property type="match status" value="1"/>
</dbReference>
<dbReference type="GO" id="GO:0016491">
    <property type="term" value="F:oxidoreductase activity"/>
    <property type="evidence" value="ECO:0007669"/>
    <property type="project" value="InterPro"/>
</dbReference>
<sequence>MSMRFDYATAFSRNIGWLTPTEQALLRGRRIAIAGLGGVGGAHLLTLTRLGIGAFTIADFDHFELHNFNRQVGATLPNLQRPKLDAMAEAARNINPELDLRLFAEAIGSDNIERFLDDVDIYVDSLDFFAVEARRQVFAACARRGIPAITAAPLGMGTAVLTFLPGRMSFEEYFGLEGKPEREQLARFLIGLSPAMLQRGYLVDPSAVNFIERRGPSTPMACDLATGALASDVLKILLGRGKVYAAPWGTHFDAYRNKLVHTWRPGGNRHPLQRLALMVARRILSRSEKLSRPERSAPLPVLDTRVQCVLDLGRWAPSGDNTQPWRFEAVGPLEVIVHGCDTRDHVIYDLFGRASQLALGGLLETLDIAASGEGLRCSCERLANVDDTSPDWHPLFRLQFSEAADDTPHPLLRSIEARCTQRRMMQRTPLDARRKAALDASVGAGFSVIWLEGEQRSAVAKLLFRNAHVRLTTPEAYPVHRDIIEYGVQYSEDRLPDRAVGLDPIGVALMKWAMRSWERVNFLNTYCAGTWLPRIQLDWLPGLFCAAHFMIVADTPPRTLDDRLAAGRAMQRFWLTATQLGLQFQPEMTPLIFASYIREGIPFTGKQASVDSARWLAGEFERLLGADAAARGVYFGRVGFGSVPQSRSTRLPLAKLVLNTTSA</sequence>
<dbReference type="CDD" id="cd01483">
    <property type="entry name" value="E1_enzyme_family"/>
    <property type="match status" value="1"/>
</dbReference>
<gene>
    <name evidence="2" type="ORF">C7443_107259</name>
</gene>
<proteinExistence type="predicted"/>
<dbReference type="SUPFAM" id="SSF69572">
    <property type="entry name" value="Activating enzymes of the ubiquitin-like proteins"/>
    <property type="match status" value="1"/>
</dbReference>
<dbReference type="AlphaFoldDB" id="A0A317MTM7"/>
<dbReference type="InterPro" id="IPR035985">
    <property type="entry name" value="Ubiquitin-activating_enz"/>
</dbReference>
<dbReference type="GO" id="GO:0061504">
    <property type="term" value="P:cyclic threonylcarbamoyladenosine biosynthetic process"/>
    <property type="evidence" value="ECO:0007669"/>
    <property type="project" value="TreeGrafter"/>
</dbReference>
<dbReference type="EMBL" id="QGTJ01000007">
    <property type="protein sequence ID" value="PWV60684.1"/>
    <property type="molecule type" value="Genomic_DNA"/>
</dbReference>
<dbReference type="InterPro" id="IPR000594">
    <property type="entry name" value="ThiF_NAD_FAD-bd"/>
</dbReference>
<evidence type="ECO:0000313" key="3">
    <source>
        <dbReference type="Proteomes" id="UP000246569"/>
    </source>
</evidence>